<evidence type="ECO:0000313" key="7">
    <source>
        <dbReference type="Proteomes" id="UP000295506"/>
    </source>
</evidence>
<dbReference type="EMBL" id="CP014206">
    <property type="protein sequence ID" value="AMK12860.1"/>
    <property type="molecule type" value="Genomic_DNA"/>
</dbReference>
<evidence type="ECO:0000313" key="5">
    <source>
        <dbReference type="EMBL" id="TDT82031.1"/>
    </source>
</evidence>
<evidence type="ECO:0000259" key="3">
    <source>
        <dbReference type="PROSITE" id="PS50110"/>
    </source>
</evidence>
<dbReference type="InterPro" id="IPR011989">
    <property type="entry name" value="ARM-like"/>
</dbReference>
<feature type="domain" description="Response regulatory" evidence="3">
    <location>
        <begin position="409"/>
        <end position="526"/>
    </location>
</feature>
<name>A0A126QS15_9BACT</name>
<dbReference type="AlphaFoldDB" id="A0A126QS15"/>
<dbReference type="EMBL" id="SOBK01000017">
    <property type="protein sequence ID" value="TDT82031.1"/>
    <property type="molecule type" value="Genomic_DNA"/>
</dbReference>
<evidence type="ECO:0000313" key="4">
    <source>
        <dbReference type="EMBL" id="AMK12860.1"/>
    </source>
</evidence>
<reference evidence="5 7" key="2">
    <citation type="submission" date="2019-03" db="EMBL/GenBank/DDBJ databases">
        <title>Genomic Encyclopedia of Type Strains, Phase IV (KMG-IV): sequencing the most valuable type-strain genomes for metagenomic binning, comparative biology and taxonomic classification.</title>
        <authorList>
            <person name="Goeker M."/>
        </authorList>
    </citation>
    <scope>NUCLEOTIDE SEQUENCE [LARGE SCALE GENOMIC DNA]</scope>
    <source>
        <strain evidence="5 7">DSM 101483</strain>
    </source>
</reference>
<keyword evidence="1 2" id="KW-0597">Phosphoprotein</keyword>
<dbReference type="Proteomes" id="UP000295506">
    <property type="component" value="Unassembled WGS sequence"/>
</dbReference>
<sequence length="528" mass="56910">MAPLEKFREKEFLDQITILNEISGSKNTEALPGLIELLKNPVGDTSIDYMVVNALNAVLSSNEDKVVEGLSDPHEGFSILCIRVAGEYAIRAAAEPLVELARSEADLDRLMEILTSLARIGDSVALPVFRTFLDHEDSFIQSSCIEALGKLGDAESIEKFKQIITDSEAPDRFEVCDITTWKAVDALAHNVGEDTISFLVSTLHHKNPTVRRIITDALVNVGSYCIPMLLAEFETGNTDSKILTANVLGFLGDRGGAAGLVAAFDKGLAQDPNVRYAVYEALGRIGTMKGIICLVDGLSETDELILMAVIGGLEKHVNPGMISTLTALIAKADEQSDRLAKAVIASKATAVFDALYENQGAGDALIDALAESKDPEVVEEFRAVLGEIGGSRAQEDLDRLPTLTTGTRKALAADDSRSMCAMHRAILTDLGFEPFMATNGEEAYDYVEQGEEFEVVITDMNMPIMDGMELVGKIRSTPGMEDVPIIMVTTESEASQQGLAAKTGVTAFITKPFKPDDLKAKILEVTGE</sequence>
<dbReference type="PANTHER" id="PTHR44591">
    <property type="entry name" value="STRESS RESPONSE REGULATOR PROTEIN 1"/>
    <property type="match status" value="1"/>
</dbReference>
<accession>A0A126QS15</accession>
<dbReference type="PANTHER" id="PTHR44591:SF3">
    <property type="entry name" value="RESPONSE REGULATORY DOMAIN-CONTAINING PROTEIN"/>
    <property type="match status" value="1"/>
</dbReference>
<dbReference type="SUPFAM" id="SSF48371">
    <property type="entry name" value="ARM repeat"/>
    <property type="match status" value="1"/>
</dbReference>
<protein>
    <submittedName>
        <fullName evidence="5">HEAT repeat protein</fullName>
    </submittedName>
    <submittedName>
        <fullName evidence="4">Response regulator receiver protein</fullName>
    </submittedName>
</protein>
<keyword evidence="6" id="KW-1185">Reference proteome</keyword>
<feature type="modified residue" description="4-aspartylphosphate" evidence="2">
    <location>
        <position position="459"/>
    </location>
</feature>
<proteinExistence type="predicted"/>
<dbReference type="InterPro" id="IPR011006">
    <property type="entry name" value="CheY-like_superfamily"/>
</dbReference>
<dbReference type="SMART" id="SM00448">
    <property type="entry name" value="REC"/>
    <property type="match status" value="1"/>
</dbReference>
<dbReference type="GO" id="GO:0000160">
    <property type="term" value="P:phosphorelay signal transduction system"/>
    <property type="evidence" value="ECO:0007669"/>
    <property type="project" value="InterPro"/>
</dbReference>
<reference evidence="4 6" key="1">
    <citation type="journal article" date="2016" name="Front. Microbiol.">
        <title>Genome Sequence of the Piezophilic, Mesophilic Sulfate-Reducing Bacterium Desulfovibrio indicus J2T.</title>
        <authorList>
            <person name="Cao J."/>
            <person name="Maignien L."/>
            <person name="Shao Z."/>
            <person name="Alain K."/>
            <person name="Jebbar M."/>
        </authorList>
    </citation>
    <scope>NUCLEOTIDE SEQUENCE [LARGE SCALE GENOMIC DNA]</scope>
    <source>
        <strain evidence="4 6">J2</strain>
    </source>
</reference>
<dbReference type="InterPro" id="IPR016024">
    <property type="entry name" value="ARM-type_fold"/>
</dbReference>
<dbReference type="Gene3D" id="1.25.10.10">
    <property type="entry name" value="Leucine-rich Repeat Variant"/>
    <property type="match status" value="2"/>
</dbReference>
<organism evidence="5 7">
    <name type="scientific">Pseudodesulfovibrio indicus</name>
    <dbReference type="NCBI Taxonomy" id="1716143"/>
    <lineage>
        <taxon>Bacteria</taxon>
        <taxon>Pseudomonadati</taxon>
        <taxon>Thermodesulfobacteriota</taxon>
        <taxon>Desulfovibrionia</taxon>
        <taxon>Desulfovibrionales</taxon>
        <taxon>Desulfovibrionaceae</taxon>
    </lineage>
</organism>
<evidence type="ECO:0000256" key="2">
    <source>
        <dbReference type="PROSITE-ProRule" id="PRU00169"/>
    </source>
</evidence>
<dbReference type="Gene3D" id="3.40.50.2300">
    <property type="match status" value="1"/>
</dbReference>
<dbReference type="RefSeq" id="WP_066806849.1">
    <property type="nucleotide sequence ID" value="NZ_CP014206.1"/>
</dbReference>
<evidence type="ECO:0000313" key="6">
    <source>
        <dbReference type="Proteomes" id="UP000055611"/>
    </source>
</evidence>
<dbReference type="Pfam" id="PF00072">
    <property type="entry name" value="Response_reg"/>
    <property type="match status" value="1"/>
</dbReference>
<dbReference type="Pfam" id="PF13646">
    <property type="entry name" value="HEAT_2"/>
    <property type="match status" value="2"/>
</dbReference>
<evidence type="ECO:0000256" key="1">
    <source>
        <dbReference type="ARBA" id="ARBA00022553"/>
    </source>
</evidence>
<dbReference type="KEGG" id="dej:AWY79_18015"/>
<dbReference type="SUPFAM" id="SSF52172">
    <property type="entry name" value="CheY-like"/>
    <property type="match status" value="1"/>
</dbReference>
<dbReference type="OrthoDB" id="673128at2"/>
<dbReference type="InterPro" id="IPR050595">
    <property type="entry name" value="Bact_response_regulator"/>
</dbReference>
<dbReference type="PROSITE" id="PS50110">
    <property type="entry name" value="RESPONSE_REGULATORY"/>
    <property type="match status" value="1"/>
</dbReference>
<gene>
    <name evidence="4" type="ORF">AWY79_18015</name>
    <name evidence="5" type="ORF">EDC59_1179</name>
</gene>
<dbReference type="InterPro" id="IPR001789">
    <property type="entry name" value="Sig_transdc_resp-reg_receiver"/>
</dbReference>
<dbReference type="Proteomes" id="UP000055611">
    <property type="component" value="Chromosome"/>
</dbReference>